<name>A0A9D4DJ70_DREPO</name>
<dbReference type="AlphaFoldDB" id="A0A9D4DJ70"/>
<proteinExistence type="predicted"/>
<reference evidence="1" key="2">
    <citation type="submission" date="2020-11" db="EMBL/GenBank/DDBJ databases">
        <authorList>
            <person name="McCartney M.A."/>
            <person name="Auch B."/>
            <person name="Kono T."/>
            <person name="Mallez S."/>
            <person name="Becker A."/>
            <person name="Gohl D.M."/>
            <person name="Silverstein K.A.T."/>
            <person name="Koren S."/>
            <person name="Bechman K.B."/>
            <person name="Herman A."/>
            <person name="Abrahante J.E."/>
            <person name="Garbe J."/>
        </authorList>
    </citation>
    <scope>NUCLEOTIDE SEQUENCE</scope>
    <source>
        <strain evidence="1">Duluth1</strain>
        <tissue evidence="1">Whole animal</tissue>
    </source>
</reference>
<gene>
    <name evidence="1" type="ORF">DPMN_184674</name>
</gene>
<dbReference type="Proteomes" id="UP000828390">
    <property type="component" value="Unassembled WGS sequence"/>
</dbReference>
<reference evidence="1" key="1">
    <citation type="journal article" date="2019" name="bioRxiv">
        <title>The Genome of the Zebra Mussel, Dreissena polymorpha: A Resource for Invasive Species Research.</title>
        <authorList>
            <person name="McCartney M.A."/>
            <person name="Auch B."/>
            <person name="Kono T."/>
            <person name="Mallez S."/>
            <person name="Zhang Y."/>
            <person name="Obille A."/>
            <person name="Becker A."/>
            <person name="Abrahante J.E."/>
            <person name="Garbe J."/>
            <person name="Badalamenti J.P."/>
            <person name="Herman A."/>
            <person name="Mangelson H."/>
            <person name="Liachko I."/>
            <person name="Sullivan S."/>
            <person name="Sone E.D."/>
            <person name="Koren S."/>
            <person name="Silverstein K.A.T."/>
            <person name="Beckman K.B."/>
            <person name="Gohl D.M."/>
        </authorList>
    </citation>
    <scope>NUCLEOTIDE SEQUENCE</scope>
    <source>
        <strain evidence="1">Duluth1</strain>
        <tissue evidence="1">Whole animal</tissue>
    </source>
</reference>
<dbReference type="SUPFAM" id="SSF101898">
    <property type="entry name" value="NHL repeat"/>
    <property type="match status" value="1"/>
</dbReference>
<comment type="caution">
    <text evidence="1">The sequence shown here is derived from an EMBL/GenBank/DDBJ whole genome shotgun (WGS) entry which is preliminary data.</text>
</comment>
<dbReference type="EMBL" id="JAIWYP010000010">
    <property type="protein sequence ID" value="KAH3750156.1"/>
    <property type="molecule type" value="Genomic_DNA"/>
</dbReference>
<organism evidence="1 2">
    <name type="scientific">Dreissena polymorpha</name>
    <name type="common">Zebra mussel</name>
    <name type="synonym">Mytilus polymorpha</name>
    <dbReference type="NCBI Taxonomy" id="45954"/>
    <lineage>
        <taxon>Eukaryota</taxon>
        <taxon>Metazoa</taxon>
        <taxon>Spiralia</taxon>
        <taxon>Lophotrochozoa</taxon>
        <taxon>Mollusca</taxon>
        <taxon>Bivalvia</taxon>
        <taxon>Autobranchia</taxon>
        <taxon>Heteroconchia</taxon>
        <taxon>Euheterodonta</taxon>
        <taxon>Imparidentia</taxon>
        <taxon>Neoheterodontei</taxon>
        <taxon>Myida</taxon>
        <taxon>Dreissenoidea</taxon>
        <taxon>Dreissenidae</taxon>
        <taxon>Dreissena</taxon>
    </lineage>
</organism>
<evidence type="ECO:0000313" key="2">
    <source>
        <dbReference type="Proteomes" id="UP000828390"/>
    </source>
</evidence>
<protein>
    <submittedName>
        <fullName evidence="1">Uncharacterized protein</fullName>
    </submittedName>
</protein>
<dbReference type="Gene3D" id="2.120.10.30">
    <property type="entry name" value="TolB, C-terminal domain"/>
    <property type="match status" value="1"/>
</dbReference>
<keyword evidence="2" id="KW-1185">Reference proteome</keyword>
<accession>A0A9D4DJ70</accession>
<dbReference type="InterPro" id="IPR011042">
    <property type="entry name" value="6-blade_b-propeller_TolB-like"/>
</dbReference>
<sequence>MYTLNRRFSERIKSLYEDTGGGITVDRCALSLDGDWIYVTNFAQNKLITLATDGTLISTFTDPELVGPKGVHVTPTGQVLVCGISSHTVIQVDRDGKKKMATLASEKNGISYPMSICYNTKRRHIIVGAYANNKISVMKLL</sequence>
<evidence type="ECO:0000313" key="1">
    <source>
        <dbReference type="EMBL" id="KAH3750156.1"/>
    </source>
</evidence>